<organism evidence="7 8">
    <name type="scientific">Actinomadura fibrosa</name>
    <dbReference type="NCBI Taxonomy" id="111802"/>
    <lineage>
        <taxon>Bacteria</taxon>
        <taxon>Bacillati</taxon>
        <taxon>Actinomycetota</taxon>
        <taxon>Actinomycetes</taxon>
        <taxon>Streptosporangiales</taxon>
        <taxon>Thermomonosporaceae</taxon>
        <taxon>Actinomadura</taxon>
    </lineage>
</organism>
<feature type="domain" description="Penicillin-binding protein dimerisation" evidence="5">
    <location>
        <begin position="175"/>
        <end position="343"/>
    </location>
</feature>
<evidence type="ECO:0000259" key="5">
    <source>
        <dbReference type="Pfam" id="PF03717"/>
    </source>
</evidence>
<dbReference type="Pfam" id="PF00905">
    <property type="entry name" value="Transpeptidase"/>
    <property type="match status" value="1"/>
</dbReference>
<dbReference type="InterPro" id="IPR005311">
    <property type="entry name" value="PBP_dimer"/>
</dbReference>
<keyword evidence="8" id="KW-1185">Reference proteome</keyword>
<dbReference type="SUPFAM" id="SSF56519">
    <property type="entry name" value="Penicillin binding protein dimerisation domain"/>
    <property type="match status" value="1"/>
</dbReference>
<dbReference type="RefSeq" id="WP_242619642.1">
    <property type="nucleotide sequence ID" value="NZ_CAACUY010000196.1"/>
</dbReference>
<protein>
    <submittedName>
        <fullName evidence="7">Penicillin-binding transpeptidase domain-containing protein</fullName>
    </submittedName>
</protein>
<proteinExistence type="inferred from homology"/>
<feature type="domain" description="Penicillin-binding protein transpeptidase" evidence="4">
    <location>
        <begin position="379"/>
        <end position="633"/>
    </location>
</feature>
<dbReference type="Pfam" id="PF05223">
    <property type="entry name" value="MecA_N"/>
    <property type="match status" value="1"/>
</dbReference>
<evidence type="ECO:0000259" key="6">
    <source>
        <dbReference type="Pfam" id="PF05223"/>
    </source>
</evidence>
<dbReference type="InterPro" id="IPR001460">
    <property type="entry name" value="PCN-bd_Tpept"/>
</dbReference>
<dbReference type="InterPro" id="IPR036138">
    <property type="entry name" value="PBP_dimer_sf"/>
</dbReference>
<accession>A0ABW2XLE9</accession>
<dbReference type="Gene3D" id="3.40.710.10">
    <property type="entry name" value="DD-peptidase/beta-lactamase superfamily"/>
    <property type="match status" value="1"/>
</dbReference>
<dbReference type="PANTHER" id="PTHR30627">
    <property type="entry name" value="PEPTIDOGLYCAN D,D-TRANSPEPTIDASE"/>
    <property type="match status" value="1"/>
</dbReference>
<dbReference type="InterPro" id="IPR050515">
    <property type="entry name" value="Beta-lactam/transpept"/>
</dbReference>
<evidence type="ECO:0000259" key="4">
    <source>
        <dbReference type="Pfam" id="PF00905"/>
    </source>
</evidence>
<dbReference type="EMBL" id="JBHTGP010000006">
    <property type="protein sequence ID" value="MFD0685260.1"/>
    <property type="molecule type" value="Genomic_DNA"/>
</dbReference>
<dbReference type="PANTHER" id="PTHR30627:SF24">
    <property type="entry name" value="PENICILLIN-BINDING PROTEIN 4B"/>
    <property type="match status" value="1"/>
</dbReference>
<evidence type="ECO:0000256" key="2">
    <source>
        <dbReference type="ARBA" id="ARBA00007171"/>
    </source>
</evidence>
<reference evidence="8" key="1">
    <citation type="journal article" date="2019" name="Int. J. Syst. Evol. Microbiol.">
        <title>The Global Catalogue of Microorganisms (GCM) 10K type strain sequencing project: providing services to taxonomists for standard genome sequencing and annotation.</title>
        <authorList>
            <consortium name="The Broad Institute Genomics Platform"/>
            <consortium name="The Broad Institute Genome Sequencing Center for Infectious Disease"/>
            <person name="Wu L."/>
            <person name="Ma J."/>
        </authorList>
    </citation>
    <scope>NUCLEOTIDE SEQUENCE [LARGE SCALE GENOMIC DNA]</scope>
    <source>
        <strain evidence="8">JCM 9371</strain>
    </source>
</reference>
<evidence type="ECO:0000256" key="3">
    <source>
        <dbReference type="ARBA" id="ARBA00023136"/>
    </source>
</evidence>
<comment type="caution">
    <text evidence="7">The sequence shown here is derived from an EMBL/GenBank/DDBJ whole genome shotgun (WGS) entry which is preliminary data.</text>
</comment>
<dbReference type="Pfam" id="PF03717">
    <property type="entry name" value="PBP_dimer"/>
    <property type="match status" value="1"/>
</dbReference>
<comment type="subcellular location">
    <subcellularLocation>
        <location evidence="1">Membrane</location>
    </subcellularLocation>
</comment>
<evidence type="ECO:0000256" key="1">
    <source>
        <dbReference type="ARBA" id="ARBA00004370"/>
    </source>
</evidence>
<evidence type="ECO:0000313" key="7">
    <source>
        <dbReference type="EMBL" id="MFD0685260.1"/>
    </source>
</evidence>
<dbReference type="InterPro" id="IPR007887">
    <property type="entry name" value="MecA_N"/>
</dbReference>
<gene>
    <name evidence="7" type="ORF">ACFQZM_12195</name>
</gene>
<evidence type="ECO:0000313" key="8">
    <source>
        <dbReference type="Proteomes" id="UP001597063"/>
    </source>
</evidence>
<feature type="domain" description="NTF2-like N-terminal transpeptidase" evidence="6">
    <location>
        <begin position="48"/>
        <end position="167"/>
    </location>
</feature>
<dbReference type="Proteomes" id="UP001597063">
    <property type="component" value="Unassembled WGS sequence"/>
</dbReference>
<dbReference type="SUPFAM" id="SSF56601">
    <property type="entry name" value="beta-lactamase/transpeptidase-like"/>
    <property type="match status" value="1"/>
</dbReference>
<comment type="similarity">
    <text evidence="2">Belongs to the transpeptidase family.</text>
</comment>
<dbReference type="Gene3D" id="3.90.1310.10">
    <property type="entry name" value="Penicillin-binding protein 2a (Domain 2)"/>
    <property type="match status" value="1"/>
</dbReference>
<keyword evidence="3" id="KW-0472">Membrane</keyword>
<sequence length="660" mass="68759">MTNLPMTRRGRRRAPAGSRTLRRRAISMAACGGLVASLTTGCWAEPSAMPAVRDFLIAWQVGNYPAAAKKTIGTDHEKVSDALGEVRAQLDAASLRLALGVPGQDTSTKAIEKKGDEADASFSVKVDLGENGQPWTYKGSMHLRRVGGKWKVVWAPSIINPQLKEGQRLAVVSETPPRATIKDVQGHTLLHKVPAWDFGVYPGQLKNPQRTLTALAKETTIDGGRKLDPERLLGRVRSAPPQRFLPLLTLRKGQDNAEAYRLARIPGIGFRNVQVPIAPTAAPELVGSLGPATADRLQQVGAPYQPGDTIGVSGIQLIQQRRLAGTPTVSVVAQDASGANTEKLRTWEGQQPQEVSTTLNPRQQTKADNALAGLTVPASLVAVRPSDGQVVAVANHGTLGRNLAFEGRYPPGTAFGILSAETLFSSAGMTHSTKTECPGTVTVGGQTFTSKGRPAGSFASSFAGGCATTLAQLSGKVDTRTLMAEAGRLGIGKSWGMGVPAFTGSLPTPANDGEKAAAMAGQGKVQMSPLGMALLAAAAQSGTWRPPYVLSGLTNPAETPQAQTLQPAAINGLKGLLSRAIKTGAARAAYVYGDAVGTTASPTWTEGGQTRTVSWFVGSRGDLAFAIAIEGHASAADVAAKFLRGTPAKTTGTTAGAAAR</sequence>
<name>A0ABW2XLE9_9ACTN</name>
<dbReference type="InterPro" id="IPR012338">
    <property type="entry name" value="Beta-lactam/transpept-like"/>
</dbReference>